<evidence type="ECO:0000256" key="1">
    <source>
        <dbReference type="SAM" id="Phobius"/>
    </source>
</evidence>
<feature type="transmembrane region" description="Helical" evidence="1">
    <location>
        <begin position="232"/>
        <end position="250"/>
    </location>
</feature>
<dbReference type="Proteomes" id="UP000285123">
    <property type="component" value="Unassembled WGS sequence"/>
</dbReference>
<evidence type="ECO:0000313" key="2">
    <source>
        <dbReference type="EMBL" id="ROO33788.1"/>
    </source>
</evidence>
<feature type="transmembrane region" description="Helical" evidence="1">
    <location>
        <begin position="308"/>
        <end position="328"/>
    </location>
</feature>
<feature type="transmembrane region" description="Helical" evidence="1">
    <location>
        <begin position="334"/>
        <end position="355"/>
    </location>
</feature>
<feature type="transmembrane region" description="Helical" evidence="1">
    <location>
        <begin position="117"/>
        <end position="139"/>
    </location>
</feature>
<evidence type="ECO:0000313" key="3">
    <source>
        <dbReference type="Proteomes" id="UP000285123"/>
    </source>
</evidence>
<dbReference type="AlphaFoldDB" id="A0A423Q4I7"/>
<dbReference type="RefSeq" id="WP_123590010.1">
    <property type="nucleotide sequence ID" value="NZ_AYKF01000057.1"/>
</dbReference>
<evidence type="ECO:0008006" key="4">
    <source>
        <dbReference type="Google" id="ProtNLM"/>
    </source>
</evidence>
<reference evidence="2 3" key="1">
    <citation type="submission" date="2013-10" db="EMBL/GenBank/DDBJ databases">
        <title>Salinisphaera halophila YIM 95161 Genome Sequencing.</title>
        <authorList>
            <person name="Lai Q."/>
            <person name="Li C."/>
            <person name="Shao Z."/>
        </authorList>
    </citation>
    <scope>NUCLEOTIDE SEQUENCE [LARGE SCALE GENOMIC DNA]</scope>
    <source>
        <strain evidence="2 3">YIM 95161</strain>
    </source>
</reference>
<name>A0A423Q4I7_9GAMM</name>
<feature type="transmembrane region" description="Helical" evidence="1">
    <location>
        <begin position="159"/>
        <end position="179"/>
    </location>
</feature>
<accession>A0A423Q4I7</accession>
<protein>
    <recommendedName>
        <fullName evidence="4">Glycosyltransferase RgtA/B/C/D-like domain-containing protein</fullName>
    </recommendedName>
</protein>
<keyword evidence="1" id="KW-0812">Transmembrane</keyword>
<sequence length="364" mass="40328">MSLSVAPRTPAADARTERLLWLSAAGLIALFLTCLRLTTTEPFELSTFARLIDFDAVEPFQHRVLLPAAAAGIQAVAPLGETLLFGLMEMGFWMALIGVAYRALAQFGIGESTLSRRLLAFTIVIPMLLHLITPDLQITQSFSASDDRLDLGTWEPRAIYYYVYDLPAAVFTLALVLMLSRLAERPHAAGIAAYLAVFAVATFNRETTVFLLPFVALLFWQRLSFTRWAAFLAAQALLFAAIQLPLQWLFADNVNPNAQLGSTQYEFHLVYNLIALSSPLYALTYIARFAAGLYLPLLVWRRHLDRRLALALIGFALPLALFAVVVGRLVEQRIFIEIVPLIWLGALQVISARCADTGAADARR</sequence>
<dbReference type="OrthoDB" id="7059436at2"/>
<proteinExistence type="predicted"/>
<gene>
    <name evidence="2" type="ORF">SAHL_03480</name>
</gene>
<feature type="transmembrane region" description="Helical" evidence="1">
    <location>
        <begin position="83"/>
        <end position="105"/>
    </location>
</feature>
<feature type="transmembrane region" description="Helical" evidence="1">
    <location>
        <begin position="270"/>
        <end position="296"/>
    </location>
</feature>
<dbReference type="EMBL" id="AYKF01000057">
    <property type="protein sequence ID" value="ROO33788.1"/>
    <property type="molecule type" value="Genomic_DNA"/>
</dbReference>
<keyword evidence="1" id="KW-0472">Membrane</keyword>
<keyword evidence="1" id="KW-1133">Transmembrane helix</keyword>
<organism evidence="2 3">
    <name type="scientific">Salinisphaera orenii YIM 95161</name>
    <dbReference type="NCBI Taxonomy" id="1051139"/>
    <lineage>
        <taxon>Bacteria</taxon>
        <taxon>Pseudomonadati</taxon>
        <taxon>Pseudomonadota</taxon>
        <taxon>Gammaproteobacteria</taxon>
        <taxon>Salinisphaerales</taxon>
        <taxon>Salinisphaeraceae</taxon>
        <taxon>Salinisphaera</taxon>
    </lineage>
</organism>
<comment type="caution">
    <text evidence="2">The sequence shown here is derived from an EMBL/GenBank/DDBJ whole genome shotgun (WGS) entry which is preliminary data.</text>
</comment>
<feature type="transmembrane region" description="Helical" evidence="1">
    <location>
        <begin position="20"/>
        <end position="39"/>
    </location>
</feature>